<dbReference type="InterPro" id="IPR036388">
    <property type="entry name" value="WH-like_DNA-bd_sf"/>
</dbReference>
<dbReference type="PROSITE" id="PS50949">
    <property type="entry name" value="HTH_GNTR"/>
    <property type="match status" value="1"/>
</dbReference>
<reference evidence="5 6" key="1">
    <citation type="submission" date="2016-03" db="EMBL/GenBank/DDBJ databases">
        <title>Complete genome sequence of a novel chlorpyrifos degrading bacterium, Cupriavidus nantongensis sp. X1.</title>
        <authorList>
            <person name="Fang L."/>
        </authorList>
    </citation>
    <scope>NUCLEOTIDE SEQUENCE [LARGE SCALE GENOMIC DNA]</scope>
    <source>
        <strain evidence="5 6">X1</strain>
    </source>
</reference>
<dbReference type="SUPFAM" id="SSF46785">
    <property type="entry name" value="Winged helix' DNA-binding domain"/>
    <property type="match status" value="1"/>
</dbReference>
<feature type="domain" description="HTH gntR-type" evidence="4">
    <location>
        <begin position="6"/>
        <end position="74"/>
    </location>
</feature>
<keyword evidence="1" id="KW-0805">Transcription regulation</keyword>
<dbReference type="OrthoDB" id="5296437at2"/>
<name>A0A142JP16_9BURK</name>
<dbReference type="CDD" id="cd07377">
    <property type="entry name" value="WHTH_GntR"/>
    <property type="match status" value="1"/>
</dbReference>
<dbReference type="Pfam" id="PF00392">
    <property type="entry name" value="GntR"/>
    <property type="match status" value="1"/>
</dbReference>
<dbReference type="InterPro" id="IPR000524">
    <property type="entry name" value="Tscrpt_reg_HTH_GntR"/>
</dbReference>
<dbReference type="PANTHER" id="PTHR43537">
    <property type="entry name" value="TRANSCRIPTIONAL REGULATOR, GNTR FAMILY"/>
    <property type="match status" value="1"/>
</dbReference>
<evidence type="ECO:0000313" key="6">
    <source>
        <dbReference type="Proteomes" id="UP000075238"/>
    </source>
</evidence>
<dbReference type="RefSeq" id="WP_062801754.1">
    <property type="nucleotide sequence ID" value="NZ_CP014844.1"/>
</dbReference>
<dbReference type="SMART" id="SM00345">
    <property type="entry name" value="HTH_GNTR"/>
    <property type="match status" value="1"/>
</dbReference>
<dbReference type="STRING" id="1796606.A2G96_19825"/>
<dbReference type="EMBL" id="CP014844">
    <property type="protein sequence ID" value="AMR79828.1"/>
    <property type="molecule type" value="Genomic_DNA"/>
</dbReference>
<dbReference type="InterPro" id="IPR011711">
    <property type="entry name" value="GntR_C"/>
</dbReference>
<organism evidence="5 6">
    <name type="scientific">Cupriavidus nantongensis</name>
    <dbReference type="NCBI Taxonomy" id="1796606"/>
    <lineage>
        <taxon>Bacteria</taxon>
        <taxon>Pseudomonadati</taxon>
        <taxon>Pseudomonadota</taxon>
        <taxon>Betaproteobacteria</taxon>
        <taxon>Burkholderiales</taxon>
        <taxon>Burkholderiaceae</taxon>
        <taxon>Cupriavidus</taxon>
    </lineage>
</organism>
<dbReference type="PANTHER" id="PTHR43537:SF49">
    <property type="entry name" value="TRANSCRIPTIONAL REGULATORY PROTEIN"/>
    <property type="match status" value="1"/>
</dbReference>
<protein>
    <submittedName>
        <fullName evidence="5">GntR family transcriptional regulator</fullName>
    </submittedName>
</protein>
<proteinExistence type="predicted"/>
<evidence type="ECO:0000256" key="1">
    <source>
        <dbReference type="ARBA" id="ARBA00023015"/>
    </source>
</evidence>
<dbReference type="PRINTS" id="PR00035">
    <property type="entry name" value="HTHGNTR"/>
</dbReference>
<evidence type="ECO:0000256" key="3">
    <source>
        <dbReference type="ARBA" id="ARBA00023163"/>
    </source>
</evidence>
<evidence type="ECO:0000259" key="4">
    <source>
        <dbReference type="PROSITE" id="PS50949"/>
    </source>
</evidence>
<dbReference type="GO" id="GO:0003677">
    <property type="term" value="F:DNA binding"/>
    <property type="evidence" value="ECO:0007669"/>
    <property type="project" value="UniProtKB-KW"/>
</dbReference>
<accession>A0A142JP16</accession>
<sequence length="235" mass="25648">MTGSSASVANQAVSLIQQWVRDGTFPAGTLLPAQRELAAKVGISRASLREAISTLQGMGVVVSRPGKGVYVTTAGDSAAATPPWRFAATHSLIDIYQLRFALEGLTARLAALAISTGEIEQLRQNAATMQRAIEADAYDEASQLDYEFHTLIVTVSGNQVIREILRESAEVMRESQRLPYYRRGARNATFLEHSAIIEALAARQPEQAQRAMERHIMLAARRAGVHFPTGDEKDE</sequence>
<keyword evidence="6" id="KW-1185">Reference proteome</keyword>
<evidence type="ECO:0000256" key="2">
    <source>
        <dbReference type="ARBA" id="ARBA00023125"/>
    </source>
</evidence>
<gene>
    <name evidence="5" type="ORF">A2G96_19825</name>
</gene>
<dbReference type="AlphaFoldDB" id="A0A142JP16"/>
<keyword evidence="3" id="KW-0804">Transcription</keyword>
<evidence type="ECO:0000313" key="5">
    <source>
        <dbReference type="EMBL" id="AMR79828.1"/>
    </source>
</evidence>
<dbReference type="SMART" id="SM00895">
    <property type="entry name" value="FCD"/>
    <property type="match status" value="1"/>
</dbReference>
<dbReference type="Gene3D" id="1.10.10.10">
    <property type="entry name" value="Winged helix-like DNA-binding domain superfamily/Winged helix DNA-binding domain"/>
    <property type="match status" value="1"/>
</dbReference>
<dbReference type="InterPro" id="IPR036390">
    <property type="entry name" value="WH_DNA-bd_sf"/>
</dbReference>
<dbReference type="Pfam" id="PF07729">
    <property type="entry name" value="FCD"/>
    <property type="match status" value="1"/>
</dbReference>
<dbReference type="GO" id="GO:0003700">
    <property type="term" value="F:DNA-binding transcription factor activity"/>
    <property type="evidence" value="ECO:0007669"/>
    <property type="project" value="InterPro"/>
</dbReference>
<dbReference type="Proteomes" id="UP000075238">
    <property type="component" value="Chromosome 1"/>
</dbReference>
<dbReference type="KEGG" id="cnan:A2G96_19825"/>
<keyword evidence="2" id="KW-0238">DNA-binding</keyword>
<dbReference type="SUPFAM" id="SSF48008">
    <property type="entry name" value="GntR ligand-binding domain-like"/>
    <property type="match status" value="1"/>
</dbReference>
<dbReference type="Gene3D" id="1.20.120.530">
    <property type="entry name" value="GntR ligand-binding domain-like"/>
    <property type="match status" value="1"/>
</dbReference>
<dbReference type="InterPro" id="IPR008920">
    <property type="entry name" value="TF_FadR/GntR_C"/>
</dbReference>